<sequence length="651" mass="71403">MKRQTPRSRVIKRSETEPATRAGRWRKAMALAESAVSSGANLCASERLCWALWLTLLMAGALARPYLPIDETRYVSVAWEMWHSGHWFVSSMNGAPYADKPVLLFWLIHAGWAVFGVNEVWPKVLMPLVSLLGIWQLGRVARTLWPVAAGEGDEWQVREQWVSLTRWTLAGCLMWMLYSQALMFDVLLTTCLLGALRPWCSPQGAQPLPWKAVAESGLWLGLALLAKGPVALLWFAVVVGSRPWWTQAKARQVWAGEWRGWGMSLLLGLVVLYVWLLPAVITGPASYVEDLLWGQTAHRVVSAQDHARPLWWYLPWLVVLIFPFSLRPRLLLEGFLASIAQRPTAEQPLLRLGRVWALSGLLIFSLISGKQVHYLMPLLVPLSLLLAWAALRQPPAHGALRLLAMTSGGLGVASLALAVIVMPSLAPTGLARWSADSALVASSSASLSSFLAGAGLLALMSGLWPSSATSGAISARQVSGVQTRHDGVLIAQRRLVLGSVLLVTCLLSLTLRPLWPRLDQTAIAQWINGRQQAGQQVAVVGWDYQATWQFTGRLTRPLETLTRDAGSLSAWQAAHPDGWLVIEAEKCLRLPGTQGPLAGMRDWCQAAADGKANTSRIFHQGRHRVMTIPAAALGGLPSASSKRDMSAQERQ</sequence>
<keyword evidence="10" id="KW-1185">Reference proteome</keyword>
<comment type="subcellular location">
    <subcellularLocation>
        <location evidence="1">Cell membrane</location>
        <topology evidence="1">Multi-pass membrane protein</topology>
    </subcellularLocation>
</comment>
<keyword evidence="5 8" id="KW-0812">Transmembrane</keyword>
<organism evidence="9 10">
    <name type="scientific">Cobetia marina</name>
    <name type="common">Deleya marina</name>
    <dbReference type="NCBI Taxonomy" id="28258"/>
    <lineage>
        <taxon>Bacteria</taxon>
        <taxon>Pseudomonadati</taxon>
        <taxon>Pseudomonadota</taxon>
        <taxon>Gammaproteobacteria</taxon>
        <taxon>Oceanospirillales</taxon>
        <taxon>Halomonadaceae</taxon>
        <taxon>Cobetia</taxon>
    </lineage>
</organism>
<evidence type="ECO:0000313" key="9">
    <source>
        <dbReference type="EMBL" id="MEL0616509.1"/>
    </source>
</evidence>
<evidence type="ECO:0000256" key="8">
    <source>
        <dbReference type="SAM" id="Phobius"/>
    </source>
</evidence>
<dbReference type="RefSeq" id="WP_341542185.1">
    <property type="nucleotide sequence ID" value="NZ_JBAKAP010000005.1"/>
</dbReference>
<keyword evidence="7 8" id="KW-0472">Membrane</keyword>
<dbReference type="InterPro" id="IPR050297">
    <property type="entry name" value="LipidA_mod_glycosyltrf_83"/>
</dbReference>
<dbReference type="PANTHER" id="PTHR33908">
    <property type="entry name" value="MANNOSYLTRANSFERASE YKCB-RELATED"/>
    <property type="match status" value="1"/>
</dbReference>
<feature type="transmembrane region" description="Helical" evidence="8">
    <location>
        <begin position="403"/>
        <end position="426"/>
    </location>
</feature>
<accession>A0ABU9GDG7</accession>
<feature type="transmembrane region" description="Helical" evidence="8">
    <location>
        <begin position="216"/>
        <end position="239"/>
    </location>
</feature>
<dbReference type="Proteomes" id="UP001378242">
    <property type="component" value="Unassembled WGS sequence"/>
</dbReference>
<evidence type="ECO:0000256" key="6">
    <source>
        <dbReference type="ARBA" id="ARBA00022989"/>
    </source>
</evidence>
<dbReference type="EMBL" id="JBAKAP010000005">
    <property type="protein sequence ID" value="MEL0616509.1"/>
    <property type="molecule type" value="Genomic_DNA"/>
</dbReference>
<keyword evidence="6 8" id="KW-1133">Transmembrane helix</keyword>
<feature type="transmembrane region" description="Helical" evidence="8">
    <location>
        <begin position="260"/>
        <end position="281"/>
    </location>
</feature>
<evidence type="ECO:0000256" key="4">
    <source>
        <dbReference type="ARBA" id="ARBA00022679"/>
    </source>
</evidence>
<evidence type="ECO:0000313" key="10">
    <source>
        <dbReference type="Proteomes" id="UP001378242"/>
    </source>
</evidence>
<feature type="transmembrane region" description="Helical" evidence="8">
    <location>
        <begin position="175"/>
        <end position="196"/>
    </location>
</feature>
<evidence type="ECO:0000256" key="5">
    <source>
        <dbReference type="ARBA" id="ARBA00022692"/>
    </source>
</evidence>
<feature type="transmembrane region" description="Helical" evidence="8">
    <location>
        <begin position="495"/>
        <end position="515"/>
    </location>
</feature>
<evidence type="ECO:0000256" key="2">
    <source>
        <dbReference type="ARBA" id="ARBA00022475"/>
    </source>
</evidence>
<comment type="caution">
    <text evidence="9">The sequence shown here is derived from an EMBL/GenBank/DDBJ whole genome shotgun (WGS) entry which is preliminary data.</text>
</comment>
<protein>
    <recommendedName>
        <fullName evidence="11">Glycosyltransferase RgtA/B/C/D-like domain-containing protein</fullName>
    </recommendedName>
</protein>
<keyword evidence="2" id="KW-1003">Cell membrane</keyword>
<reference evidence="9 10" key="1">
    <citation type="submission" date="2024-02" db="EMBL/GenBank/DDBJ databases">
        <title>Bacteria isolated from the canopy kelp, Nereocystis luetkeana.</title>
        <authorList>
            <person name="Pfister C.A."/>
            <person name="Younker I.T."/>
            <person name="Light S.H."/>
        </authorList>
    </citation>
    <scope>NUCLEOTIDE SEQUENCE [LARGE SCALE GENOMIC DNA]</scope>
    <source>
        <strain evidence="9 10">TI.5.07</strain>
    </source>
</reference>
<keyword evidence="4" id="KW-0808">Transferase</keyword>
<proteinExistence type="predicted"/>
<evidence type="ECO:0000256" key="7">
    <source>
        <dbReference type="ARBA" id="ARBA00023136"/>
    </source>
</evidence>
<feature type="transmembrane region" description="Helical" evidence="8">
    <location>
        <begin position="349"/>
        <end position="368"/>
    </location>
</feature>
<gene>
    <name evidence="9" type="ORF">V6243_06660</name>
</gene>
<feature type="transmembrane region" description="Helical" evidence="8">
    <location>
        <begin position="374"/>
        <end position="391"/>
    </location>
</feature>
<dbReference type="PANTHER" id="PTHR33908:SF3">
    <property type="entry name" value="UNDECAPRENYL PHOSPHATE-ALPHA-4-AMINO-4-DEOXY-L-ARABINOSE ARABINOSYL TRANSFERASE"/>
    <property type="match status" value="1"/>
</dbReference>
<feature type="transmembrane region" description="Helical" evidence="8">
    <location>
        <begin position="310"/>
        <end position="328"/>
    </location>
</feature>
<evidence type="ECO:0000256" key="1">
    <source>
        <dbReference type="ARBA" id="ARBA00004651"/>
    </source>
</evidence>
<evidence type="ECO:0008006" key="11">
    <source>
        <dbReference type="Google" id="ProtNLM"/>
    </source>
</evidence>
<keyword evidence="3" id="KW-0328">Glycosyltransferase</keyword>
<name>A0ABU9GDG7_COBMA</name>
<evidence type="ECO:0000256" key="3">
    <source>
        <dbReference type="ARBA" id="ARBA00022676"/>
    </source>
</evidence>